<keyword evidence="1" id="KW-0812">Transmembrane</keyword>
<keyword evidence="1" id="KW-0472">Membrane</keyword>
<dbReference type="Proteomes" id="UP001525379">
    <property type="component" value="Unassembled WGS sequence"/>
</dbReference>
<protein>
    <submittedName>
        <fullName evidence="3">CPBP family intramembrane metalloprotease</fullName>
    </submittedName>
</protein>
<feature type="transmembrane region" description="Helical" evidence="1">
    <location>
        <begin position="169"/>
        <end position="192"/>
    </location>
</feature>
<evidence type="ECO:0000313" key="3">
    <source>
        <dbReference type="EMBL" id="MCT2042570.1"/>
    </source>
</evidence>
<dbReference type="Pfam" id="PF02517">
    <property type="entry name" value="Rce1-like"/>
    <property type="match status" value="1"/>
</dbReference>
<feature type="transmembrane region" description="Helical" evidence="1">
    <location>
        <begin position="223"/>
        <end position="240"/>
    </location>
</feature>
<keyword evidence="3" id="KW-0482">Metalloprotease</keyword>
<feature type="transmembrane region" description="Helical" evidence="1">
    <location>
        <begin position="32"/>
        <end position="52"/>
    </location>
</feature>
<name>A0ABT2HWQ2_9MICO</name>
<keyword evidence="3" id="KW-0645">Protease</keyword>
<dbReference type="InterPro" id="IPR003675">
    <property type="entry name" value="Rce1/LyrA-like_dom"/>
</dbReference>
<reference evidence="3 4" key="1">
    <citation type="submission" date="2022-04" db="EMBL/GenBank/DDBJ databases">
        <title>Human microbiome associated bacterial genomes.</title>
        <authorList>
            <person name="Sandstrom S."/>
            <person name="Salamzade R."/>
            <person name="Kalan L.R."/>
        </authorList>
    </citation>
    <scope>NUCLEOTIDE SEQUENCE [LARGE SCALE GENOMIC DNA]</scope>
    <source>
        <strain evidence="4">p3-SID1799</strain>
    </source>
</reference>
<dbReference type="EMBL" id="JALXSQ010000012">
    <property type="protein sequence ID" value="MCT2042570.1"/>
    <property type="molecule type" value="Genomic_DNA"/>
</dbReference>
<comment type="caution">
    <text evidence="3">The sequence shown here is derived from an EMBL/GenBank/DDBJ whole genome shotgun (WGS) entry which is preliminary data.</text>
</comment>
<gene>
    <name evidence="3" type="ORF">M3D15_04375</name>
</gene>
<keyword evidence="1" id="KW-1133">Transmembrane helix</keyword>
<feature type="transmembrane region" description="Helical" evidence="1">
    <location>
        <begin position="80"/>
        <end position="103"/>
    </location>
</feature>
<evidence type="ECO:0000256" key="1">
    <source>
        <dbReference type="SAM" id="Phobius"/>
    </source>
</evidence>
<dbReference type="GO" id="GO:0008237">
    <property type="term" value="F:metallopeptidase activity"/>
    <property type="evidence" value="ECO:0007669"/>
    <property type="project" value="UniProtKB-KW"/>
</dbReference>
<feature type="transmembrane region" description="Helical" evidence="1">
    <location>
        <begin position="124"/>
        <end position="149"/>
    </location>
</feature>
<evidence type="ECO:0000313" key="4">
    <source>
        <dbReference type="Proteomes" id="UP001525379"/>
    </source>
</evidence>
<evidence type="ECO:0000259" key="2">
    <source>
        <dbReference type="Pfam" id="PF02517"/>
    </source>
</evidence>
<keyword evidence="3" id="KW-0378">Hydrolase</keyword>
<dbReference type="RefSeq" id="WP_260104037.1">
    <property type="nucleotide sequence ID" value="NZ_JALXSQ010000012.1"/>
</dbReference>
<feature type="domain" description="CAAX prenyl protease 2/Lysostaphin resistance protein A-like" evidence="2">
    <location>
        <begin position="168"/>
        <end position="259"/>
    </location>
</feature>
<keyword evidence="4" id="KW-1185">Reference proteome</keyword>
<accession>A0ABT2HWQ2</accession>
<sequence>MQARVEILSRPSPAGAHALTGILDRGRAWREVLIVLALSLIPSSLVAVVALVDRLTRSETLAQQTATLNAAVSERWVFDLLYRSISICADLVVVLLALWLLRIMLPDGGSIPGAHRLGLLSRKIVPDAGFGLGLAVCIGIPGLGLYLAARALGLAPQVVTNADTLHPSTVIILLLAALRAALIEEVIVVGYLMTRLSDLDVKPWVIIAASALLRGSYHLYQGVPMGLGNVAMGLLCAVWFRKTGRVGPLIAAHFLLDAVSFLGLPLAQALWPGLA</sequence>
<organism evidence="3 4">
    <name type="scientific">Pseudoclavibacter albus</name>
    <dbReference type="NCBI Taxonomy" id="272241"/>
    <lineage>
        <taxon>Bacteria</taxon>
        <taxon>Bacillati</taxon>
        <taxon>Actinomycetota</taxon>
        <taxon>Actinomycetes</taxon>
        <taxon>Micrococcales</taxon>
        <taxon>Microbacteriaceae</taxon>
        <taxon>Pseudoclavibacter</taxon>
    </lineage>
</organism>
<proteinExistence type="predicted"/>
<feature type="transmembrane region" description="Helical" evidence="1">
    <location>
        <begin position="252"/>
        <end position="271"/>
    </location>
</feature>